<protein>
    <submittedName>
        <fullName evidence="1">Endodeoxyribonuclease RusA</fullName>
    </submittedName>
</protein>
<dbReference type="InterPro" id="IPR008822">
    <property type="entry name" value="Endonuclease_RusA-like"/>
</dbReference>
<dbReference type="Pfam" id="PF05866">
    <property type="entry name" value="RusA"/>
    <property type="match status" value="1"/>
</dbReference>
<evidence type="ECO:0000313" key="2">
    <source>
        <dbReference type="Proteomes" id="UP000054624"/>
    </source>
</evidence>
<dbReference type="AlphaFoldDB" id="A0A158AED9"/>
<gene>
    <name evidence="1" type="ORF">AWB76_02248</name>
</gene>
<organism evidence="1 2">
    <name type="scientific">Caballeronia temeraria</name>
    <dbReference type="NCBI Taxonomy" id="1777137"/>
    <lineage>
        <taxon>Bacteria</taxon>
        <taxon>Pseudomonadati</taxon>
        <taxon>Pseudomonadota</taxon>
        <taxon>Betaproteobacteria</taxon>
        <taxon>Burkholderiales</taxon>
        <taxon>Burkholderiaceae</taxon>
        <taxon>Caballeronia</taxon>
    </lineage>
</organism>
<dbReference type="RefSeq" id="WP_061160202.1">
    <property type="nucleotide sequence ID" value="NZ_FCOI02000006.1"/>
</dbReference>
<dbReference type="Proteomes" id="UP000054624">
    <property type="component" value="Unassembled WGS sequence"/>
</dbReference>
<dbReference type="GO" id="GO:0000287">
    <property type="term" value="F:magnesium ion binding"/>
    <property type="evidence" value="ECO:0007669"/>
    <property type="project" value="InterPro"/>
</dbReference>
<dbReference type="OrthoDB" id="5114842at2"/>
<dbReference type="GO" id="GO:0006281">
    <property type="term" value="P:DNA repair"/>
    <property type="evidence" value="ECO:0007669"/>
    <property type="project" value="InterPro"/>
</dbReference>
<keyword evidence="2" id="KW-1185">Reference proteome</keyword>
<sequence>MLPFEFTIKGPPLSAQTHNRVRLREWKDQVRRAAAARVPGGMQPVKAPVKITVTYYYSGKTPDVDNIGKPIQDALNGLVFVDDSQCHETKSRKRALDGSYQIMGASAPLLIAFSEGVEFLHIRVEECPHDGVLDK</sequence>
<accession>A0A158AED9</accession>
<name>A0A158AED9_9BURK</name>
<dbReference type="EMBL" id="FCOI02000006">
    <property type="protein sequence ID" value="SAK56201.1"/>
    <property type="molecule type" value="Genomic_DNA"/>
</dbReference>
<evidence type="ECO:0000313" key="1">
    <source>
        <dbReference type="EMBL" id="SAK56201.1"/>
    </source>
</evidence>
<dbReference type="GO" id="GO:0006310">
    <property type="term" value="P:DNA recombination"/>
    <property type="evidence" value="ECO:0007669"/>
    <property type="project" value="InterPro"/>
</dbReference>
<dbReference type="Gene3D" id="3.30.1330.70">
    <property type="entry name" value="Holliday junction resolvase RusA"/>
    <property type="match status" value="1"/>
</dbReference>
<reference evidence="2" key="1">
    <citation type="submission" date="2016-01" db="EMBL/GenBank/DDBJ databases">
        <authorList>
            <person name="Peeters Charlotte."/>
        </authorList>
    </citation>
    <scope>NUCLEOTIDE SEQUENCE [LARGE SCALE GENOMIC DNA]</scope>
</reference>
<dbReference type="InterPro" id="IPR036614">
    <property type="entry name" value="RusA-like_sf"/>
</dbReference>
<dbReference type="SUPFAM" id="SSF103084">
    <property type="entry name" value="Holliday junction resolvase RusA"/>
    <property type="match status" value="1"/>
</dbReference>
<dbReference type="STRING" id="1777137.AWB76_02248"/>
<proteinExistence type="predicted"/>